<comment type="caution">
    <text evidence="3">The sequence shown here is derived from an EMBL/GenBank/DDBJ whole genome shotgun (WGS) entry which is preliminary data.</text>
</comment>
<sequence>MIELSKHIEVLLLENDCVIVPGLGGFIAHYRSSVYKEDTQEYCPPVRTIGFNPQLVMNDGLLVQSYMQAYDTDFPDATRRIEKTVASLKEELYKKGQFSLGSVGMLYYNMNGGYGFEPCDGGYFTPSLYGLQRFSLPVLPEEQIQKVQLENSLADLQDAEIPQQHTALKPLRHWLQTAVAVAAAILLFFVLSVPVENTYMDEANYASLGSATLFDAIRNQSVNTQVAGSSVQQEVARKSSRKNNVNTLKPVAVKVEKVAKSSTPSSKPKVEKAKPVAASAVTPAATASPKKETKTVAQPKKVQPVYYVIIASLTTRTDAQRELKKFQEEGCTKAVILESQGKYRIAFDQYSTQTGAYGKVQELRKQDAFKNAWVFTSNK</sequence>
<name>A0ABT4PE75_9BACT</name>
<dbReference type="Pfam" id="PF05036">
    <property type="entry name" value="SPOR"/>
    <property type="match status" value="1"/>
</dbReference>
<proteinExistence type="predicted"/>
<dbReference type="InterPro" id="IPR040495">
    <property type="entry name" value="HU-CCDC81_bac_1"/>
</dbReference>
<keyword evidence="1" id="KW-0472">Membrane</keyword>
<accession>A0ABT4PE75</accession>
<dbReference type="Gene3D" id="3.30.70.1070">
    <property type="entry name" value="Sporulation related repeat"/>
    <property type="match status" value="1"/>
</dbReference>
<dbReference type="InterPro" id="IPR041268">
    <property type="entry name" value="HU-CCDC81_bac_2"/>
</dbReference>
<dbReference type="InterPro" id="IPR036680">
    <property type="entry name" value="SPOR-like_sf"/>
</dbReference>
<dbReference type="Pfam" id="PF18175">
    <property type="entry name" value="HU-CCDC81_bac_2"/>
    <property type="match status" value="1"/>
</dbReference>
<evidence type="ECO:0000313" key="4">
    <source>
        <dbReference type="Proteomes" id="UP001141933"/>
    </source>
</evidence>
<keyword evidence="1" id="KW-1133">Transmembrane helix</keyword>
<dbReference type="Pfam" id="PF18174">
    <property type="entry name" value="HU-CCDC81_bac_1"/>
    <property type="match status" value="1"/>
</dbReference>
<protein>
    <submittedName>
        <fullName evidence="3">SPOR domain-containing protein</fullName>
    </submittedName>
</protein>
<dbReference type="EMBL" id="JAPZVM010000001">
    <property type="protein sequence ID" value="MCZ8371352.1"/>
    <property type="molecule type" value="Genomic_DNA"/>
</dbReference>
<evidence type="ECO:0000259" key="2">
    <source>
        <dbReference type="PROSITE" id="PS51724"/>
    </source>
</evidence>
<gene>
    <name evidence="3" type="ORF">O6P32_01335</name>
</gene>
<reference evidence="3" key="1">
    <citation type="submission" date="2022-12" db="EMBL/GenBank/DDBJ databases">
        <title>Phocaeicola acetigenes sp. nov., isolated feces from a healthy human.</title>
        <authorList>
            <person name="Do H."/>
            <person name="Ha Y.B."/>
            <person name="Kim J.-S."/>
            <person name="Suh M.K."/>
            <person name="Kim H.S."/>
            <person name="Lee J.-S."/>
        </authorList>
    </citation>
    <scope>NUCLEOTIDE SEQUENCE</scope>
    <source>
        <strain evidence="3">KGMB11183</strain>
    </source>
</reference>
<organism evidence="3 4">
    <name type="scientific">Phocaeicola acetigenes</name>
    <dbReference type="NCBI Taxonomy" id="3016083"/>
    <lineage>
        <taxon>Bacteria</taxon>
        <taxon>Pseudomonadati</taxon>
        <taxon>Bacteroidota</taxon>
        <taxon>Bacteroidia</taxon>
        <taxon>Bacteroidales</taxon>
        <taxon>Bacteroidaceae</taxon>
        <taxon>Phocaeicola</taxon>
    </lineage>
</organism>
<feature type="domain" description="SPOR" evidence="2">
    <location>
        <begin position="300"/>
        <end position="376"/>
    </location>
</feature>
<keyword evidence="1" id="KW-0812">Transmembrane</keyword>
<evidence type="ECO:0000313" key="3">
    <source>
        <dbReference type="EMBL" id="MCZ8371352.1"/>
    </source>
</evidence>
<evidence type="ECO:0000256" key="1">
    <source>
        <dbReference type="SAM" id="Phobius"/>
    </source>
</evidence>
<dbReference type="SUPFAM" id="SSF110997">
    <property type="entry name" value="Sporulation related repeat"/>
    <property type="match status" value="1"/>
</dbReference>
<dbReference type="PROSITE" id="PS51724">
    <property type="entry name" value="SPOR"/>
    <property type="match status" value="1"/>
</dbReference>
<dbReference type="InterPro" id="IPR007730">
    <property type="entry name" value="SPOR-like_dom"/>
</dbReference>
<feature type="transmembrane region" description="Helical" evidence="1">
    <location>
        <begin position="174"/>
        <end position="195"/>
    </location>
</feature>
<keyword evidence="4" id="KW-1185">Reference proteome</keyword>
<dbReference type="Proteomes" id="UP001141933">
    <property type="component" value="Unassembled WGS sequence"/>
</dbReference>
<dbReference type="RefSeq" id="WP_269876391.1">
    <property type="nucleotide sequence ID" value="NZ_JAPZVM010000001.1"/>
</dbReference>